<feature type="domain" description="ADGRF3/5-like N-terminal" evidence="5">
    <location>
        <begin position="1873"/>
        <end position="1928"/>
    </location>
</feature>
<keyword evidence="7" id="KW-1185">Reference proteome</keyword>
<feature type="domain" description="ADGRF3/5-like N-terminal" evidence="5">
    <location>
        <begin position="381"/>
        <end position="436"/>
    </location>
</feature>
<feature type="domain" description="ADGRF3/5-like N-terminal" evidence="5">
    <location>
        <begin position="2406"/>
        <end position="2462"/>
    </location>
</feature>
<keyword evidence="3" id="KW-0732">Signal</keyword>
<feature type="domain" description="ADGRF3/5-like N-terminal" evidence="5">
    <location>
        <begin position="2085"/>
        <end position="2140"/>
    </location>
</feature>
<feature type="domain" description="ADGRF3/5-like N-terminal" evidence="5">
    <location>
        <begin position="2297"/>
        <end position="2351"/>
    </location>
</feature>
<dbReference type="PANTHER" id="PTHR45813">
    <property type="entry name" value="IG-LIKE DOMAIN-CONTAINING PROTEIN"/>
    <property type="match status" value="1"/>
</dbReference>
<name>A0A9J7YJI0_CYPCA</name>
<dbReference type="PANTHER" id="PTHR45813:SF4">
    <property type="entry name" value="ADHESION G PROTEIN-COUPLED RECEPTOR F5"/>
    <property type="match status" value="1"/>
</dbReference>
<dbReference type="InterPro" id="IPR036364">
    <property type="entry name" value="SEA_dom_sf"/>
</dbReference>
<feature type="domain" description="ADGRF3/5-like N-terminal" evidence="5">
    <location>
        <begin position="914"/>
        <end position="969"/>
    </location>
</feature>
<feature type="domain" description="ADGRF3/5-like N-terminal" evidence="5">
    <location>
        <begin position="1231"/>
        <end position="1285"/>
    </location>
</feature>
<feature type="domain" description="ADGRF3/5-like N-terminal" evidence="5">
    <location>
        <begin position="808"/>
        <end position="864"/>
    </location>
</feature>
<dbReference type="InterPro" id="IPR046338">
    <property type="entry name" value="GAIN_dom_sf"/>
</dbReference>
<feature type="domain" description="ADGRF3/5-like N-terminal" evidence="5">
    <location>
        <begin position="1446"/>
        <end position="1501"/>
    </location>
</feature>
<feature type="domain" description="ADGRF3/5-like N-terminal" evidence="5">
    <location>
        <begin position="699"/>
        <end position="752"/>
    </location>
</feature>
<feature type="domain" description="ADGRF3/5-like N-terminal" evidence="5">
    <location>
        <begin position="593"/>
        <end position="648"/>
    </location>
</feature>
<dbReference type="Gene3D" id="2.60.40.10">
    <property type="entry name" value="Immunoglobulins"/>
    <property type="match status" value="1"/>
</dbReference>
<feature type="region of interest" description="Disordered" evidence="2">
    <location>
        <begin position="2610"/>
        <end position="2631"/>
    </location>
</feature>
<evidence type="ECO:0000259" key="5">
    <source>
        <dbReference type="Pfam" id="PF25387"/>
    </source>
</evidence>
<feature type="domain" description="ADGRF3/5-like N-terminal" evidence="5">
    <location>
        <begin position="1764"/>
        <end position="1818"/>
    </location>
</feature>
<dbReference type="Ensembl" id="ENSCCRT00000199760.1">
    <property type="protein sequence ID" value="ENSCCRP00000118903.1"/>
    <property type="gene ID" value="ENSCCRG00000067013.1"/>
</dbReference>
<feature type="compositionally biased region" description="Low complexity" evidence="2">
    <location>
        <begin position="2698"/>
        <end position="2736"/>
    </location>
</feature>
<feature type="domain" description="ADGRF3/5-like N-terminal" evidence="5">
    <location>
        <begin position="163"/>
        <end position="217"/>
    </location>
</feature>
<dbReference type="InterPro" id="IPR057400">
    <property type="entry name" value="ADGRF3/5_N"/>
</dbReference>
<dbReference type="SUPFAM" id="SSF48726">
    <property type="entry name" value="Immunoglobulin"/>
    <property type="match status" value="1"/>
</dbReference>
<feature type="domain" description="ADGRF3/5-like N-terminal" evidence="5">
    <location>
        <begin position="1126"/>
        <end position="1180"/>
    </location>
</feature>
<dbReference type="Gene3D" id="3.30.70.960">
    <property type="entry name" value="SEA domain"/>
    <property type="match status" value="1"/>
</dbReference>
<keyword evidence="1" id="KW-0325">Glycoprotein</keyword>
<dbReference type="GeneTree" id="ENSGT00940000154603"/>
<accession>A0A9J7YJI0</accession>
<feature type="domain" description="ADGRF3/5-like N-terminal" evidence="5">
    <location>
        <begin position="1658"/>
        <end position="1713"/>
    </location>
</feature>
<feature type="compositionally biased region" description="Pro residues" evidence="2">
    <location>
        <begin position="2737"/>
        <end position="2746"/>
    </location>
</feature>
<feature type="signal peptide" evidence="3">
    <location>
        <begin position="1"/>
        <end position="19"/>
    </location>
</feature>
<sequence length="3392" mass="376361">MAPVTMILRIIIILYVTSSLKMQSLSHAQTVSEEMLGVNTWHTTLPPYMDETGNNLKQEQQSNWKSFKFLISIKINASRQMVQDRLRTLLKGYSFPYSVSQNVIITNVNLNTTQPLKLFKYITDIKINAPRGAMIDQLRDLIHKQKYPVCIKKTLKISAVNITTVCVSNSNKSCCKCENQYVWPSEQCSKHGVCGPNHNDTCRCITSLPSDGPFCRRPPVFAAPLKSFKYNIDIKINASRDAVIERLRALIHGQKFPTCVKKGMKISGANITTVCLSNVNKTQCKCENQYVWSSEQCSKHGVCGPNHNDTCRCITSLPTDGPFCRRPPVFAAQLKSFKYTIDININASRHAVIEPLRALIHGQKFPMCVKKGMKISSANITIVCLSDVNKTYCKCENQYFWSSEQCSKHGVCGPNHNDTCRCRASLPTDGPFCRRPPAPLKLFKYTIDVKINASSDAVIERLRALIHGQKFPTCLKKGMKISGANITTVCLSNVNKTQCKCENQYVWPSEQCTKHGVCGPNHNDTCRCIASLQTDRSFCRRPPAPLKLFKYTFDLKFNASRDTVIESLRALIHGQKFPTCVKKGMEISGVNITTVCLSNVNKTQCKCENQYVWPSEQCSKHGVCGPNHNDTCRCIASLPSDEPICRRPPAPLKSFKYNIDIKINASRDVVIERLRALIHGQKFPTCVKKGMKISGANITTVCLSNVNKTQCKCENQYVWSSEQCSKHRVCGPNHNDNCRCIASLPTDELFCRRPRVFAAPLKSFKYNIDIKINASRDAVIEHLRALIHGQKFPTCVKKGIKISGVNITTVCLSNVNKTQCKCENQYVWPSEQSSKHRVCGSNHNDTCRCIASLPTDGAFCQRPPAPLKLFKYTFDLKFNASRDTVIESLRALIHRQKIPTCVKKGMKISGVKITTVCLSNLNKTQCKCENQYVWPSEQCSKHGVCGPNHNDSCRCIASLPTDGAFCRRPPAPLKLFKYTFDLKFNASRDTVIESLRALIHRQKIPTCVKKGMKISGVKITTVCLSNLNKTQCKCENQYVWPSEQCSKHGVCGPNHNDTCRCIASLPTDVPFCRRPPAPLKSFKYTIDIKINASRDAVIERLRALIHGQKFPTCVKKGIKISGVTITTVCLSNVNKTQCKCENQYVWSSEQSSKHGVCGPNHNDTCRCIAFPTDGPFCRRPPAPLKSLKYTIDIKFNASRDVVIERLRALIHGQKFPTCVKKGMKISGANITTVCLSNVNKTQCKCENQYVWSSEQCSKHRVCGPNHNDTCRCIASLPTDGPFCRRPPVFAAPLKSFKYNIDIKINASRDAVIEHLRALIHGQKFPTCVKKGIKISGANITTVCLSNVNKTQCKCENQYVWPSEQCSKHRVCGSNHNDTCRCIASLPTDDPFCRRQLAPLKSFKYTIDIKINASRDAVIERLRALIHGHKFPTCVKKGMKISGANITTVCLSNVNKTQCKCENLYVWSSEQCTKHGVCGPNHNDTCRCIACLPTDGAFCRRPPAPLKSFKYTIDIKINASRDAVIERLRALIHGQKFPTCVQKGMKISGANITTVCLSNVNKTQCKCENQYVWPSEQCSKHGVCGPNHNDTCRCIASLPTDGAFCQRPPAPLKLFKYTFDLKFNASRDTVIESLRALIHRQKIPTCVKKGMKISGVKITTVCLSNLNKTQCKCENQYVWPSEQCSKHGVCGPNHNDTCRCIASLPTDVPFCRRPPAPLKPFKYIIDIKINASRDTVIERLRALIHGQTFPTCVQKGMKISGANITTVCLSNVNKTQCMCENQYVWSSEQCSKHGVCGPNHNDTCRCIASLPTGGAFCRRPPVFAAPLKSFKYNIDIKINASRHAVIEHLRALIHGQKFPTCVKKGIKISGANITTVCLSNVNKTQCKCENQYVWPSEQSSKHRACGSNHNDTCRCIASLPTDEPFCRRPPAPLKLFKYTIDIKINASRDAVIEHLRALIHGQKFPTCVKKGMKITGANITTVCLSNVKKTQCKCEYQYVWPSEQCSKHGVCGPNHNDTCRCIASLPTDEPFCRRPPAPLKSFKYTIVIKINASRDVVIERLRALIHGQKFPTCVKKGMKISGANITTVCLSNVNKTQCKCENQYVWSSEQCSKHGVCGPNHNDTCRCIASLPTDGAFCQRSHAPLKSFKYTIDIKFNASRDTVIERLRGLIHGQKFPTCVKKGMKISGANITTVCLSNVNKTQCKCENQYVWSSEQCSKHGVCGPNHNDTCRCIASLPTDGAFCQRSHAPLKSFKYTIDIKFNASRDTVIERLRGLIHGQKFPTCVKKGMKISGANITTVCLSNVNKTQCKCENQYVWSSEQCSKHRVCGSNHHDTCRCIASLPTDGPFCRRPPVFAAPLKSFKYTIDIKFNASRDVVIESLRALIHGQKFPTCVQKGMKISGTNITTVCLSNVNKTQCKCENQYVWPPEQCSKHGVCGPNHNDTCRCIPSLPTDGPFCQRPPAPLKLLKYTINMKINASSDTVIERLRALIHGQKFPTCVKKGMKISGVNITTVCLSNVNKTQCKCENQYVWSSEQCSKHGVCGPNHNDTCRCITSLPSDGPFCRRPLEPPTTMAAPTITAATTTLAPTTTAELTTTTLATTTTAELTTTTQATTTAPPTTTLEPTATAAPTTTTLAPTTMRAPTTTTALTTATLTPTTTTALTTTLIPTTTTMAPTTTSVAPTTRLAPTISVAPTTLAPTTTKATTPTTTKAAPTTPTTTKATPTTTLATTTPKPTTKPKPPTTTPKPATTPKTVTTRKPTTTPKTETTRKPTTKPITVTTLKPTTMSELVNREMSLAIDETYDASLNNRNSDKFKKYKADIEEAIHNSYKNVKGFISATVTGFRPGSVIVEFFIKSSEEIKTSEEISQAVYTNMIALNFNVDPLSVAKTDKIDMRKRDTVFPEQKMTLSCPDINRIGNIDWRFQGEKIQPSSLYSFTPDRLNLTVKSVNISNNGRYECLYNTSTGPQIVWDRIDYIKPYPSMQVPNNKAYKCENREVTLDCCVHSDYSVQWVQSIKSSKIDLLTCRTEQFKITAESSCAKTFIYTCKLDNEDLSGFSYSSKSVELVVHKPIEQSPDSPVTCNNDIYGFGKVGDKVVGDCVKEKVGFREGECRSDGFWVTVKDTCVLRIIEQLQQESQGLDAETLTDFVDKLNNATINNEGEIVQSEATVSAMVEILNNIADVTQTVMLDEVVITNFLSIVDVISSETVKPVWEQLNSNGESQGNSSQLLNAIESVIKATSNSNFNITSPTNSFLFKKVTTSEDFNEVLKLNSTAAINIPGIASSHKNVTITAVAFSSLGNVMSARNRTDDLNTTENVINGLIVVVNTSISIKNIQLNFEKLRDSVTLNNNSVNLWNPQCVFWEFNLFNRTGGWDSTGCEVIQVNGNVTSL</sequence>
<feature type="domain" description="ADGRF3/5-like N-terminal" evidence="5">
    <location>
        <begin position="487"/>
        <end position="542"/>
    </location>
</feature>
<organism evidence="6 7">
    <name type="scientific">Cyprinus carpio carpio</name>
    <dbReference type="NCBI Taxonomy" id="630221"/>
    <lineage>
        <taxon>Eukaryota</taxon>
        <taxon>Metazoa</taxon>
        <taxon>Chordata</taxon>
        <taxon>Craniata</taxon>
        <taxon>Vertebrata</taxon>
        <taxon>Euteleostomi</taxon>
        <taxon>Actinopterygii</taxon>
        <taxon>Neopterygii</taxon>
        <taxon>Teleostei</taxon>
        <taxon>Ostariophysi</taxon>
        <taxon>Cypriniformes</taxon>
        <taxon>Cyprinidae</taxon>
        <taxon>Cyprininae</taxon>
        <taxon>Cyprinus</taxon>
    </lineage>
</organism>
<feature type="domain" description="ADGRF3/5-like N-terminal" evidence="5">
    <location>
        <begin position="272"/>
        <end position="326"/>
    </location>
</feature>
<dbReference type="InterPro" id="IPR000082">
    <property type="entry name" value="SEA_dom"/>
</dbReference>
<feature type="domain" description="ADGRF3/5-like N-terminal" evidence="5">
    <location>
        <begin position="2191"/>
        <end position="2246"/>
    </location>
</feature>
<feature type="domain" description="ADGRF3/5-like N-terminal" evidence="5">
    <location>
        <begin position="1552"/>
        <end position="1608"/>
    </location>
</feature>
<dbReference type="Pfam" id="PF25387">
    <property type="entry name" value="ADGRF3_N"/>
    <property type="match status" value="23"/>
</dbReference>
<protein>
    <submittedName>
        <fullName evidence="6">Uncharacterized protein</fullName>
    </submittedName>
</protein>
<dbReference type="InterPro" id="IPR051587">
    <property type="entry name" value="Adhesion_GPCR"/>
</dbReference>
<feature type="domain" description="ADGRF3/5-like N-terminal" evidence="5">
    <location>
        <begin position="1979"/>
        <end position="2034"/>
    </location>
</feature>
<dbReference type="Gene3D" id="2.60.220.50">
    <property type="match status" value="1"/>
</dbReference>
<feature type="domain" description="ADGRF3/5-like N-terminal" evidence="5">
    <location>
        <begin position="2512"/>
        <end position="2565"/>
    </location>
</feature>
<evidence type="ECO:0000259" key="4">
    <source>
        <dbReference type="Pfam" id="PF01390"/>
    </source>
</evidence>
<feature type="chain" id="PRO_5039906368" evidence="3">
    <location>
        <begin position="20"/>
        <end position="3392"/>
    </location>
</feature>
<feature type="compositionally biased region" description="Low complexity" evidence="2">
    <location>
        <begin position="2747"/>
        <end position="2767"/>
    </location>
</feature>
<dbReference type="Pfam" id="PF01390">
    <property type="entry name" value="SEA"/>
    <property type="match status" value="1"/>
</dbReference>
<feature type="region of interest" description="Disordered" evidence="2">
    <location>
        <begin position="2698"/>
        <end position="2774"/>
    </location>
</feature>
<evidence type="ECO:0000313" key="7">
    <source>
        <dbReference type="Proteomes" id="UP001108240"/>
    </source>
</evidence>
<evidence type="ECO:0000256" key="3">
    <source>
        <dbReference type="SAM" id="SignalP"/>
    </source>
</evidence>
<dbReference type="OMA" id="NETNCQD"/>
<dbReference type="InterPro" id="IPR013783">
    <property type="entry name" value="Ig-like_fold"/>
</dbReference>
<evidence type="ECO:0000313" key="6">
    <source>
        <dbReference type="Ensembl" id="ENSCCRP00000118903.1"/>
    </source>
</evidence>
<dbReference type="InterPro" id="IPR036179">
    <property type="entry name" value="Ig-like_dom_sf"/>
</dbReference>
<reference evidence="6" key="2">
    <citation type="submission" date="2025-09" db="UniProtKB">
        <authorList>
            <consortium name="Ensembl"/>
        </authorList>
    </citation>
    <scope>IDENTIFICATION</scope>
</reference>
<dbReference type="SUPFAM" id="SSF82671">
    <property type="entry name" value="SEA domain"/>
    <property type="match status" value="1"/>
</dbReference>
<feature type="domain" description="ADGRF3/5-like N-terminal" evidence="5">
    <location>
        <begin position="1340"/>
        <end position="1394"/>
    </location>
</feature>
<evidence type="ECO:0000256" key="1">
    <source>
        <dbReference type="ARBA" id="ARBA00023180"/>
    </source>
</evidence>
<feature type="domain" description="SEA" evidence="4">
    <location>
        <begin position="2801"/>
        <end position="2882"/>
    </location>
</feature>
<dbReference type="GO" id="GO:0004930">
    <property type="term" value="F:G protein-coupled receptor activity"/>
    <property type="evidence" value="ECO:0007669"/>
    <property type="project" value="TreeGrafter"/>
</dbReference>
<feature type="domain" description="ADGRF3/5-like N-terminal" evidence="5">
    <location>
        <begin position="1020"/>
        <end position="1075"/>
    </location>
</feature>
<dbReference type="GO" id="GO:0007189">
    <property type="term" value="P:adenylate cyclase-activating G protein-coupled receptor signaling pathway"/>
    <property type="evidence" value="ECO:0007669"/>
    <property type="project" value="TreeGrafter"/>
</dbReference>
<reference evidence="6" key="1">
    <citation type="submission" date="2025-08" db="UniProtKB">
        <authorList>
            <consortium name="Ensembl"/>
        </authorList>
    </citation>
    <scope>IDENTIFICATION</scope>
</reference>
<evidence type="ECO:0000256" key="2">
    <source>
        <dbReference type="SAM" id="MobiDB-lite"/>
    </source>
</evidence>
<proteinExistence type="predicted"/>
<dbReference type="Proteomes" id="UP001108240">
    <property type="component" value="Unplaced"/>
</dbReference>